<dbReference type="Proteomes" id="UP000078240">
    <property type="component" value="Unassembled WGS sequence"/>
</dbReference>
<reference evidence="4 6" key="2">
    <citation type="journal article" date="2016" name="Front. Microbiol.">
        <title>Genome and transcriptome sequences reveal the specific parasitism of the nematophagous Purpureocillium lilacinum 36-1.</title>
        <authorList>
            <person name="Xie J."/>
            <person name="Li S."/>
            <person name="Mo C."/>
            <person name="Xiao X."/>
            <person name="Peng D."/>
            <person name="Wang G."/>
            <person name="Xiao Y."/>
        </authorList>
    </citation>
    <scope>NUCLEOTIDE SEQUENCE [LARGE SCALE GENOMIC DNA]</scope>
    <source>
        <strain evidence="4 6">36-1</strain>
    </source>
</reference>
<evidence type="ECO:0000313" key="5">
    <source>
        <dbReference type="Proteomes" id="UP000078340"/>
    </source>
</evidence>
<dbReference type="EMBL" id="LSBH01000004">
    <property type="protein sequence ID" value="OAQ80376.1"/>
    <property type="molecule type" value="Genomic_DNA"/>
</dbReference>
<dbReference type="Proteomes" id="UP000078340">
    <property type="component" value="Unassembled WGS sequence"/>
</dbReference>
<dbReference type="OMA" id="STIAYHE"/>
<dbReference type="EMBL" id="JAWRVI010000002">
    <property type="protein sequence ID" value="KAK4094793.1"/>
    <property type="molecule type" value="Genomic_DNA"/>
</dbReference>
<sequence length="176" mass="19250">MKIGLLGAVAVATTVFADLHTVLTLKHLMESTIAYHESLTAFDGTYAKGISLWRKSGDLVNTLKAAGAHPNASLHERLTPEEDEQLEQEGFDVAYSLVRETHAAIDTAMSKKPLLDGIPLLGKRIALQYFKNMHQAASHLGGLFGPKASEGRRHESQALVEQLDDEFKRGLAAFKK</sequence>
<proteinExistence type="predicted"/>
<dbReference type="Proteomes" id="UP000245956">
    <property type="component" value="Unassembled WGS sequence"/>
</dbReference>
<dbReference type="AlphaFoldDB" id="A0A179HDC7"/>
<evidence type="ECO:0000313" key="6">
    <source>
        <dbReference type="Proteomes" id="UP000245956"/>
    </source>
</evidence>
<dbReference type="OrthoDB" id="5151308at2759"/>
<dbReference type="EMBL" id="LCWV01000019">
    <property type="protein sequence ID" value="PWI67282.1"/>
    <property type="molecule type" value="Genomic_DNA"/>
</dbReference>
<keyword evidence="7" id="KW-1185">Reference proteome</keyword>
<gene>
    <name evidence="4" type="ORF">PCL_03050</name>
    <name evidence="1" type="ORF">Purlil1_489</name>
    <name evidence="2" type="ORF">VFPBJ_05961</name>
    <name evidence="3" type="ORF">VFPFJ_06682</name>
</gene>
<organism evidence="3 5">
    <name type="scientific">Purpureocillium lilacinum</name>
    <name type="common">Paecilomyces lilacinus</name>
    <dbReference type="NCBI Taxonomy" id="33203"/>
    <lineage>
        <taxon>Eukaryota</taxon>
        <taxon>Fungi</taxon>
        <taxon>Dikarya</taxon>
        <taxon>Ascomycota</taxon>
        <taxon>Pezizomycotina</taxon>
        <taxon>Sordariomycetes</taxon>
        <taxon>Hypocreomycetidae</taxon>
        <taxon>Hypocreales</taxon>
        <taxon>Ophiocordycipitaceae</taxon>
        <taxon>Purpureocillium</taxon>
    </lineage>
</organism>
<protein>
    <submittedName>
        <fullName evidence="3">Hydrophobic surface binding protein A domain-containing protein</fullName>
    </submittedName>
</protein>
<evidence type="ECO:0000313" key="4">
    <source>
        <dbReference type="EMBL" id="PWI67282.1"/>
    </source>
</evidence>
<reference evidence="1" key="4">
    <citation type="submission" date="2023-11" db="EMBL/GenBank/DDBJ databases">
        <authorList>
            <person name="Beijen E."/>
            <person name="Ohm R.A."/>
        </authorList>
    </citation>
    <scope>NUCLEOTIDE SEQUENCE</scope>
    <source>
        <strain evidence="1">CBS 150709</strain>
    </source>
</reference>
<dbReference type="RefSeq" id="XP_018176936.1">
    <property type="nucleotide sequence ID" value="XM_018323757.1"/>
</dbReference>
<evidence type="ECO:0000313" key="7">
    <source>
        <dbReference type="Proteomes" id="UP001287286"/>
    </source>
</evidence>
<dbReference type="KEGG" id="plj:28888806"/>
<reference evidence="4" key="1">
    <citation type="submission" date="2015-05" db="EMBL/GenBank/DDBJ databases">
        <authorList>
            <person name="Wang D.B."/>
            <person name="Wang M."/>
        </authorList>
    </citation>
    <scope>NUCLEOTIDE SEQUENCE</scope>
    <source>
        <strain evidence="4">36-1</strain>
    </source>
</reference>
<dbReference type="EMBL" id="LSBI01000006">
    <property type="protein sequence ID" value="OAQ88217.1"/>
    <property type="molecule type" value="Genomic_DNA"/>
</dbReference>
<name>A0A179HDC7_PURLI</name>
<comment type="caution">
    <text evidence="3">The sequence shown here is derived from an EMBL/GenBank/DDBJ whole genome shotgun (WGS) entry which is preliminary data.</text>
</comment>
<dbReference type="GeneID" id="28888806"/>
<reference evidence="1 7" key="5">
    <citation type="journal article" date="2024" name="Microbiol. Resour. Announc.">
        <title>Genome annotations for the ascomycete fungi Trichoderma harzianum, Trichoderma aggressivum, and Purpureocillium lilacinum.</title>
        <authorList>
            <person name="Beijen E.P.W."/>
            <person name="Ohm R.A."/>
        </authorList>
    </citation>
    <scope>NUCLEOTIDE SEQUENCE [LARGE SCALE GENOMIC DNA]</scope>
    <source>
        <strain evidence="1 7">CBS 150709</strain>
    </source>
</reference>
<evidence type="ECO:0000313" key="2">
    <source>
        <dbReference type="EMBL" id="OAQ80376.1"/>
    </source>
</evidence>
<dbReference type="Proteomes" id="UP001287286">
    <property type="component" value="Unassembled WGS sequence"/>
</dbReference>
<accession>A0A179HDC7</accession>
<evidence type="ECO:0000313" key="1">
    <source>
        <dbReference type="EMBL" id="KAK4094793.1"/>
    </source>
</evidence>
<evidence type="ECO:0000313" key="3">
    <source>
        <dbReference type="EMBL" id="OAQ88217.1"/>
    </source>
</evidence>
<reference evidence="3 5" key="3">
    <citation type="submission" date="2016-02" db="EMBL/GenBank/DDBJ databases">
        <title>Biosynthesis of antibiotic leucinostatins and their inhibition on Phytophthora in bio-control Purpureocillium lilacinum.</title>
        <authorList>
            <person name="Wang G."/>
            <person name="Liu Z."/>
            <person name="Lin R."/>
            <person name="Li E."/>
            <person name="Mao Z."/>
            <person name="Ling J."/>
            <person name="Yin W."/>
            <person name="Xie B."/>
        </authorList>
    </citation>
    <scope>NUCLEOTIDE SEQUENCE [LARGE SCALE GENOMIC DNA]</scope>
    <source>
        <strain evidence="2">PLBJ-1</strain>
        <strain evidence="3">PLFJ-1</strain>
    </source>
</reference>